<accession>E6QDQ4</accession>
<proteinExistence type="predicted"/>
<name>E6QDQ4_9ZZZZ</name>
<dbReference type="AlphaFoldDB" id="E6QDQ4"/>
<organism evidence="2">
    <name type="scientific">mine drainage metagenome</name>
    <dbReference type="NCBI Taxonomy" id="410659"/>
    <lineage>
        <taxon>unclassified sequences</taxon>
        <taxon>metagenomes</taxon>
        <taxon>ecological metagenomes</taxon>
    </lineage>
</organism>
<protein>
    <submittedName>
        <fullName evidence="2">Uncharacterized protein</fullName>
    </submittedName>
</protein>
<dbReference type="EMBL" id="CABP01000106">
    <property type="protein sequence ID" value="CBI05330.1"/>
    <property type="molecule type" value="Genomic_DNA"/>
</dbReference>
<feature type="compositionally biased region" description="Polar residues" evidence="1">
    <location>
        <begin position="85"/>
        <end position="96"/>
    </location>
</feature>
<evidence type="ECO:0000256" key="1">
    <source>
        <dbReference type="SAM" id="MobiDB-lite"/>
    </source>
</evidence>
<gene>
    <name evidence="2" type="ORF">CARN5_1250</name>
</gene>
<sequence length="96" mass="10433">MAVFRVGGRYVKFSGAFLANVRAGPCVLGVHFLLFWGSRNPDHLKERIQPDSFALEIQKDSCCPCRVPEKADGFTPGTPPGGNTCSASANRLSGYW</sequence>
<comment type="caution">
    <text evidence="2">The sequence shown here is derived from an EMBL/GenBank/DDBJ whole genome shotgun (WGS) entry which is preliminary data.</text>
</comment>
<reference evidence="2" key="1">
    <citation type="submission" date="2009-10" db="EMBL/GenBank/DDBJ databases">
        <title>Diversity of trophic interactions inside an arsenic-rich microbial ecosystem.</title>
        <authorList>
            <person name="Bertin P.N."/>
            <person name="Heinrich-Salmeron A."/>
            <person name="Pelletier E."/>
            <person name="Goulhen-Chollet F."/>
            <person name="Arsene-Ploetze F."/>
            <person name="Gallien S."/>
            <person name="Calteau A."/>
            <person name="Vallenet D."/>
            <person name="Casiot C."/>
            <person name="Chane-Woon-Ming B."/>
            <person name="Giloteaux L."/>
            <person name="Barakat M."/>
            <person name="Bonnefoy V."/>
            <person name="Bruneel O."/>
            <person name="Chandler M."/>
            <person name="Cleiss J."/>
            <person name="Duran R."/>
            <person name="Elbaz-Poulichet F."/>
            <person name="Fonknechten N."/>
            <person name="Lauga B."/>
            <person name="Mornico D."/>
            <person name="Ortet P."/>
            <person name="Schaeffer C."/>
            <person name="Siguier P."/>
            <person name="Alexander Thil Smith A."/>
            <person name="Van Dorsselaer A."/>
            <person name="Weissenbach J."/>
            <person name="Medigue C."/>
            <person name="Le Paslier D."/>
        </authorList>
    </citation>
    <scope>NUCLEOTIDE SEQUENCE</scope>
</reference>
<feature type="region of interest" description="Disordered" evidence="1">
    <location>
        <begin position="73"/>
        <end position="96"/>
    </location>
</feature>
<evidence type="ECO:0000313" key="2">
    <source>
        <dbReference type="EMBL" id="CBI05330.1"/>
    </source>
</evidence>